<dbReference type="GeneID" id="40332836"/>
<evidence type="ECO:0008006" key="4">
    <source>
        <dbReference type="Google" id="ProtNLM"/>
    </source>
</evidence>
<gene>
    <name evidence="2" type="ORF">TraAM80_08903</name>
</gene>
<dbReference type="SUPFAM" id="SSF58038">
    <property type="entry name" value="SNARE fusion complex"/>
    <property type="match status" value="1"/>
</dbReference>
<evidence type="ECO:0000256" key="1">
    <source>
        <dbReference type="SAM" id="MobiDB-lite"/>
    </source>
</evidence>
<feature type="region of interest" description="Disordered" evidence="1">
    <location>
        <begin position="97"/>
        <end position="153"/>
    </location>
</feature>
<proteinExistence type="predicted"/>
<dbReference type="OrthoDB" id="18679at2759"/>
<evidence type="ECO:0000313" key="2">
    <source>
        <dbReference type="EMBL" id="RNE98232.1"/>
    </source>
</evidence>
<accession>A0A422MYD1</accession>
<dbReference type="RefSeq" id="XP_029234531.1">
    <property type="nucleotide sequence ID" value="XM_029385619.1"/>
</dbReference>
<dbReference type="AlphaFoldDB" id="A0A422MYD1"/>
<dbReference type="OMA" id="SHIAMEE"/>
<keyword evidence="3" id="KW-1185">Reference proteome</keyword>
<feature type="compositionally biased region" description="Basic and acidic residues" evidence="1">
    <location>
        <begin position="132"/>
        <end position="153"/>
    </location>
</feature>
<dbReference type="Gene3D" id="1.20.5.110">
    <property type="match status" value="1"/>
</dbReference>
<dbReference type="EMBL" id="MKGL01000481">
    <property type="protein sequence ID" value="RNE98232.1"/>
    <property type="molecule type" value="Genomic_DNA"/>
</dbReference>
<organism evidence="2 3">
    <name type="scientific">Trypanosoma rangeli</name>
    <dbReference type="NCBI Taxonomy" id="5698"/>
    <lineage>
        <taxon>Eukaryota</taxon>
        <taxon>Discoba</taxon>
        <taxon>Euglenozoa</taxon>
        <taxon>Kinetoplastea</taxon>
        <taxon>Metakinetoplastina</taxon>
        <taxon>Trypanosomatida</taxon>
        <taxon>Trypanosomatidae</taxon>
        <taxon>Trypanosoma</taxon>
        <taxon>Herpetosoma</taxon>
    </lineage>
</organism>
<sequence length="214" mass="23671">MWPAEGSSRRGDVVTARAAAEATDKGIRAGTVLETLQRASRHAQGVVETGVTTTRQLQVQGEQMRRVDRGLDEVKQELGAGDHALLRMTWAGRIKSWFKPTPPQPSNRGLSSSVLSPSSAQPPEEQLGQKRQGQETRGRDPHGVSSDGRDNQLSKEEEELLDALLGDVHVMREQATLQRAILTDHSCRLGAMTTKTDEVCNHMERMNRKVEKML</sequence>
<dbReference type="Proteomes" id="UP000283634">
    <property type="component" value="Unassembled WGS sequence"/>
</dbReference>
<comment type="caution">
    <text evidence="2">The sequence shown here is derived from an EMBL/GenBank/DDBJ whole genome shotgun (WGS) entry which is preliminary data.</text>
</comment>
<evidence type="ECO:0000313" key="3">
    <source>
        <dbReference type="Proteomes" id="UP000283634"/>
    </source>
</evidence>
<reference evidence="2 3" key="1">
    <citation type="journal article" date="2018" name="BMC Genomics">
        <title>Genomic comparison of Trypanosoma conorhini and Trypanosoma rangeli to Trypanosoma cruzi strains of high and low virulence.</title>
        <authorList>
            <person name="Bradwell K.R."/>
            <person name="Koparde V.N."/>
            <person name="Matveyev A.V."/>
            <person name="Serrano M.G."/>
            <person name="Alves J.M."/>
            <person name="Parikh H."/>
            <person name="Huang B."/>
            <person name="Lee V."/>
            <person name="Espinosa-Alvarez O."/>
            <person name="Ortiz P.A."/>
            <person name="Costa-Martins A.G."/>
            <person name="Teixeira M.M."/>
            <person name="Buck G.A."/>
        </authorList>
    </citation>
    <scope>NUCLEOTIDE SEQUENCE [LARGE SCALE GENOMIC DNA]</scope>
    <source>
        <strain evidence="2 3">AM80</strain>
    </source>
</reference>
<name>A0A422MYD1_TRYRA</name>
<feature type="compositionally biased region" description="Low complexity" evidence="1">
    <location>
        <begin position="106"/>
        <end position="123"/>
    </location>
</feature>
<protein>
    <recommendedName>
        <fullName evidence="4">t-SNARE coiled-coil homology domain-containing protein</fullName>
    </recommendedName>
</protein>